<protein>
    <recommendedName>
        <fullName evidence="3">DUF4248 domain-containing protein</fullName>
    </recommendedName>
</protein>
<sequence>MKVQIMKPTSEENAALPRIQAYSKSQLATLYLPHIQPASARRTLRSWIAKNTALQNELARTGYSDKAILLTPAQVRLIFRFLGEP</sequence>
<accession>A0A174UYS4</accession>
<dbReference type="InterPro" id="IPR025342">
    <property type="entry name" value="DUF4248"/>
</dbReference>
<name>A0A174UYS4_BACT4</name>
<gene>
    <name evidence="1" type="ORF">ERS852557_03247</name>
</gene>
<proteinExistence type="predicted"/>
<dbReference type="RefSeq" id="WP_055220099.1">
    <property type="nucleotide sequence ID" value="NZ_CZBI01000004.1"/>
</dbReference>
<reference evidence="1 2" key="1">
    <citation type="submission" date="2015-09" db="EMBL/GenBank/DDBJ databases">
        <authorList>
            <consortium name="Pathogen Informatics"/>
        </authorList>
    </citation>
    <scope>NUCLEOTIDE SEQUENCE [LARGE SCALE GENOMIC DNA]</scope>
    <source>
        <strain evidence="1 2">2789STDY5834945</strain>
    </source>
</reference>
<dbReference type="Proteomes" id="UP000095541">
    <property type="component" value="Unassembled WGS sequence"/>
</dbReference>
<organism evidence="1 2">
    <name type="scientific">Bacteroides thetaiotaomicron</name>
    <dbReference type="NCBI Taxonomy" id="818"/>
    <lineage>
        <taxon>Bacteria</taxon>
        <taxon>Pseudomonadati</taxon>
        <taxon>Bacteroidota</taxon>
        <taxon>Bacteroidia</taxon>
        <taxon>Bacteroidales</taxon>
        <taxon>Bacteroidaceae</taxon>
        <taxon>Bacteroides</taxon>
    </lineage>
</organism>
<dbReference type="Pfam" id="PF14053">
    <property type="entry name" value="DUF4248"/>
    <property type="match status" value="1"/>
</dbReference>
<evidence type="ECO:0008006" key="3">
    <source>
        <dbReference type="Google" id="ProtNLM"/>
    </source>
</evidence>
<evidence type="ECO:0000313" key="1">
    <source>
        <dbReference type="EMBL" id="CUQ26456.1"/>
    </source>
</evidence>
<dbReference type="AlphaFoldDB" id="A0A174UYS4"/>
<dbReference type="EMBL" id="CZBI01000004">
    <property type="protein sequence ID" value="CUQ26456.1"/>
    <property type="molecule type" value="Genomic_DNA"/>
</dbReference>
<evidence type="ECO:0000313" key="2">
    <source>
        <dbReference type="Proteomes" id="UP000095541"/>
    </source>
</evidence>